<dbReference type="AlphaFoldDB" id="A0A8J3Y3N5"/>
<comment type="caution">
    <text evidence="5">The sequence shown here is derived from an EMBL/GenBank/DDBJ whole genome shotgun (WGS) entry which is preliminary data.</text>
</comment>
<accession>A0A8J3Y3N5</accession>
<feature type="binding site" evidence="1">
    <location>
        <position position="11"/>
    </location>
    <ligand>
        <name>Zn(2+)</name>
        <dbReference type="ChEBI" id="CHEBI:29105"/>
    </ligand>
</feature>
<dbReference type="Pfam" id="PF21302">
    <property type="entry name" value="Zn_ribbon_RlmA"/>
    <property type="match status" value="1"/>
</dbReference>
<dbReference type="GO" id="GO:0008168">
    <property type="term" value="F:methyltransferase activity"/>
    <property type="evidence" value="ECO:0007669"/>
    <property type="project" value="InterPro"/>
</dbReference>
<evidence type="ECO:0000313" key="5">
    <source>
        <dbReference type="EMBL" id="GIJ00835.1"/>
    </source>
</evidence>
<protein>
    <submittedName>
        <fullName evidence="5">Ubiquinone biosynthesis protein</fullName>
    </submittedName>
</protein>
<dbReference type="InterPro" id="IPR048647">
    <property type="entry name" value="RlmA_N"/>
</dbReference>
<dbReference type="Gene3D" id="3.40.50.150">
    <property type="entry name" value="Vaccinia Virus protein VP39"/>
    <property type="match status" value="1"/>
</dbReference>
<feature type="domain" description="Methyltransferase" evidence="3">
    <location>
        <begin position="90"/>
        <end position="174"/>
    </location>
</feature>
<feature type="binding site" evidence="2">
    <location>
        <position position="185"/>
    </location>
    <ligand>
        <name>S-adenosyl-L-methionine</name>
        <dbReference type="ChEBI" id="CHEBI:59789"/>
    </ligand>
</feature>
<evidence type="ECO:0000259" key="4">
    <source>
        <dbReference type="Pfam" id="PF21302"/>
    </source>
</evidence>
<sequence>MLDTIVAALRCPVCRGTLDDHGGALRCAGGHSFDVARQGYVNLLTGRSPHTGDTAEMIADRAAFLAAGHYDFVARALADAVTDADADGLVLDAGTGTGHYLAAVLDAAPAATGLGLDVSKPALRRAARAHPRAGAACADLWAPLPVADGAAAVVLDVFAPRNAAEFRRVLRPGGVLLVVTPAADHLGELVAAHGLLTVEKDKPGRVRDSLGGRFTEAGRTTLRRTLTLSGAEVRTLIGMTPSARTFAGETAPATVTAAVDLTVWA</sequence>
<feature type="binding site" evidence="1">
    <location>
        <position position="31"/>
    </location>
    <ligand>
        <name>Zn(2+)</name>
        <dbReference type="ChEBI" id="CHEBI:29105"/>
    </ligand>
</feature>
<name>A0A8J3Y3N5_9ACTN</name>
<proteinExistence type="predicted"/>
<evidence type="ECO:0000259" key="3">
    <source>
        <dbReference type="Pfam" id="PF13649"/>
    </source>
</evidence>
<keyword evidence="5" id="KW-0830">Ubiquinone</keyword>
<feature type="binding site" evidence="2">
    <location>
        <position position="70"/>
    </location>
    <ligand>
        <name>S-adenosyl-L-methionine</name>
        <dbReference type="ChEBI" id="CHEBI:59789"/>
    </ligand>
</feature>
<keyword evidence="2" id="KW-0949">S-adenosyl-L-methionine</keyword>
<keyword evidence="6" id="KW-1185">Reference proteome</keyword>
<feature type="binding site" evidence="1">
    <location>
        <position position="14"/>
    </location>
    <ligand>
        <name>Zn(2+)</name>
        <dbReference type="ChEBI" id="CHEBI:29105"/>
    </ligand>
</feature>
<dbReference type="GO" id="GO:0046872">
    <property type="term" value="F:metal ion binding"/>
    <property type="evidence" value="ECO:0007669"/>
    <property type="project" value="UniProtKB-KW"/>
</dbReference>
<dbReference type="Pfam" id="PF13649">
    <property type="entry name" value="Methyltransf_25"/>
    <property type="match status" value="1"/>
</dbReference>
<evidence type="ECO:0000256" key="1">
    <source>
        <dbReference type="PIRSR" id="PIRSR018249-1"/>
    </source>
</evidence>
<evidence type="ECO:0000313" key="6">
    <source>
        <dbReference type="Proteomes" id="UP000652013"/>
    </source>
</evidence>
<dbReference type="InterPro" id="IPR016718">
    <property type="entry name" value="rRNA_m1G-MeTrfase_A_prd"/>
</dbReference>
<feature type="binding site" evidence="1">
    <location>
        <position position="27"/>
    </location>
    <ligand>
        <name>Zn(2+)</name>
        <dbReference type="ChEBI" id="CHEBI:29105"/>
    </ligand>
</feature>
<feature type="domain" description="23S rRNA (guanine(745)-N(1))-methyltransferase N-terminal" evidence="4">
    <location>
        <begin position="10"/>
        <end position="44"/>
    </location>
</feature>
<organism evidence="5 6">
    <name type="scientific">Spirilliplanes yamanashiensis</name>
    <dbReference type="NCBI Taxonomy" id="42233"/>
    <lineage>
        <taxon>Bacteria</taxon>
        <taxon>Bacillati</taxon>
        <taxon>Actinomycetota</taxon>
        <taxon>Actinomycetes</taxon>
        <taxon>Micromonosporales</taxon>
        <taxon>Micromonosporaceae</taxon>
        <taxon>Spirilliplanes</taxon>
    </lineage>
</organism>
<keyword evidence="1" id="KW-0862">Zinc</keyword>
<dbReference type="RefSeq" id="WP_203936157.1">
    <property type="nucleotide sequence ID" value="NZ_BAAAGJ010000024.1"/>
</dbReference>
<dbReference type="PIRSF" id="PIRSF018249">
    <property type="entry name" value="MyrA_prd"/>
    <property type="match status" value="1"/>
</dbReference>
<reference evidence="5" key="1">
    <citation type="submission" date="2021-01" db="EMBL/GenBank/DDBJ databases">
        <title>Whole genome shotgun sequence of Spirilliplanes yamanashiensis NBRC 15828.</title>
        <authorList>
            <person name="Komaki H."/>
            <person name="Tamura T."/>
        </authorList>
    </citation>
    <scope>NUCLEOTIDE SEQUENCE</scope>
    <source>
        <strain evidence="5">NBRC 15828</strain>
    </source>
</reference>
<dbReference type="InterPro" id="IPR041698">
    <property type="entry name" value="Methyltransf_25"/>
</dbReference>
<feature type="binding site" evidence="2">
    <location>
        <begin position="97"/>
        <end position="98"/>
    </location>
    <ligand>
        <name>S-adenosyl-L-methionine</name>
        <dbReference type="ChEBI" id="CHEBI:59789"/>
    </ligand>
</feature>
<dbReference type="Proteomes" id="UP000652013">
    <property type="component" value="Unassembled WGS sequence"/>
</dbReference>
<dbReference type="EMBL" id="BOOY01000001">
    <property type="protein sequence ID" value="GIJ00835.1"/>
    <property type="molecule type" value="Genomic_DNA"/>
</dbReference>
<keyword evidence="1" id="KW-0479">Metal-binding</keyword>
<gene>
    <name evidence="5" type="ORF">Sya03_01870</name>
</gene>
<evidence type="ECO:0000256" key="2">
    <source>
        <dbReference type="PIRSR" id="PIRSR018249-2"/>
    </source>
</evidence>
<dbReference type="SUPFAM" id="SSF53335">
    <property type="entry name" value="S-adenosyl-L-methionine-dependent methyltransferases"/>
    <property type="match status" value="1"/>
</dbReference>
<dbReference type="InterPro" id="IPR029063">
    <property type="entry name" value="SAM-dependent_MTases_sf"/>
</dbReference>